<name>F4PE02_BATDJ</name>
<dbReference type="Proteomes" id="UP000007241">
    <property type="component" value="Unassembled WGS sequence"/>
</dbReference>
<accession>F4PE02</accession>
<sequence>MNTKSQQPVNQKLSVLSETVCNVNSKVDAHCQPEQNTTGTSTLSHKRTHGLTSDVTQGTRRPRLMNKADASQPVGRQREIGASGRQTRIKDKVLKEGQPGECNQQ</sequence>
<protein>
    <submittedName>
        <fullName evidence="2">Expressed protein</fullName>
    </submittedName>
</protein>
<evidence type="ECO:0000313" key="2">
    <source>
        <dbReference type="EMBL" id="EGF76570.1"/>
    </source>
</evidence>
<dbReference type="EMBL" id="GL882896">
    <property type="protein sequence ID" value="EGF76570.1"/>
    <property type="molecule type" value="Genomic_DNA"/>
</dbReference>
<dbReference type="GeneID" id="18240237"/>
<dbReference type="InParanoid" id="F4PE02"/>
<feature type="compositionally biased region" description="Polar residues" evidence="1">
    <location>
        <begin position="50"/>
        <end position="59"/>
    </location>
</feature>
<feature type="compositionally biased region" description="Polar residues" evidence="1">
    <location>
        <begin position="33"/>
        <end position="43"/>
    </location>
</feature>
<organism evidence="2 3">
    <name type="scientific">Batrachochytrium dendrobatidis (strain JAM81 / FGSC 10211)</name>
    <name type="common">Frog chytrid fungus</name>
    <dbReference type="NCBI Taxonomy" id="684364"/>
    <lineage>
        <taxon>Eukaryota</taxon>
        <taxon>Fungi</taxon>
        <taxon>Fungi incertae sedis</taxon>
        <taxon>Chytridiomycota</taxon>
        <taxon>Chytridiomycota incertae sedis</taxon>
        <taxon>Chytridiomycetes</taxon>
        <taxon>Rhizophydiales</taxon>
        <taxon>Rhizophydiales incertae sedis</taxon>
        <taxon>Batrachochytrium</taxon>
    </lineage>
</organism>
<feature type="region of interest" description="Disordered" evidence="1">
    <location>
        <begin position="31"/>
        <end position="105"/>
    </location>
</feature>
<reference evidence="2 3" key="1">
    <citation type="submission" date="2009-12" db="EMBL/GenBank/DDBJ databases">
        <title>The draft genome of Batrachochytrium dendrobatidis.</title>
        <authorList>
            <consortium name="US DOE Joint Genome Institute (JGI-PGF)"/>
            <person name="Kuo A."/>
            <person name="Salamov A."/>
            <person name="Schmutz J."/>
            <person name="Lucas S."/>
            <person name="Pitluck S."/>
            <person name="Rosenblum E."/>
            <person name="Stajich J."/>
            <person name="Eisen M."/>
            <person name="Grigoriev I.V."/>
        </authorList>
    </citation>
    <scope>NUCLEOTIDE SEQUENCE [LARGE SCALE GENOMIC DNA]</scope>
    <source>
        <strain evidence="3">JAM81 / FGSC 10211</strain>
    </source>
</reference>
<dbReference type="HOGENOM" id="CLU_2236084_0_0_1"/>
<evidence type="ECO:0000256" key="1">
    <source>
        <dbReference type="SAM" id="MobiDB-lite"/>
    </source>
</evidence>
<proteinExistence type="predicted"/>
<keyword evidence="3" id="KW-1185">Reference proteome</keyword>
<gene>
    <name evidence="2" type="ORF">BATDEDRAFT_33822</name>
</gene>
<dbReference type="AlphaFoldDB" id="F4PE02"/>
<evidence type="ECO:0000313" key="3">
    <source>
        <dbReference type="Proteomes" id="UP000007241"/>
    </source>
</evidence>
<dbReference type="RefSeq" id="XP_006682850.1">
    <property type="nucleotide sequence ID" value="XM_006682787.1"/>
</dbReference>